<dbReference type="WBParaSite" id="JU765_v2.g1346.t1">
    <property type="protein sequence ID" value="JU765_v2.g1346.t1"/>
    <property type="gene ID" value="JU765_v2.g1346"/>
</dbReference>
<organism evidence="1 2">
    <name type="scientific">Panagrolaimus sp. JU765</name>
    <dbReference type="NCBI Taxonomy" id="591449"/>
    <lineage>
        <taxon>Eukaryota</taxon>
        <taxon>Metazoa</taxon>
        <taxon>Ecdysozoa</taxon>
        <taxon>Nematoda</taxon>
        <taxon>Chromadorea</taxon>
        <taxon>Rhabditida</taxon>
        <taxon>Tylenchina</taxon>
        <taxon>Panagrolaimomorpha</taxon>
        <taxon>Panagrolaimoidea</taxon>
        <taxon>Panagrolaimidae</taxon>
        <taxon>Panagrolaimus</taxon>
    </lineage>
</organism>
<sequence length="200" mass="19855">MQLWTILAVFAQIAVVFGFRVRRASIKDYACMKRPSLDFCSNGGAFGPDAGRVGGSRSNRVGPSRPRGPAPRRGGGSGRIRPSEIEPFPFGSGIDTFGGNSNRRKYTGEFGRPSSTISESLGLAGPVAKWDCLGVGVPGVGPIGVNSGVGVGAPGIGGFGGGGPGLLGLGNGGLFGIGSGVGVSTPIGPIGVNSGLGIGK</sequence>
<reference evidence="2" key="1">
    <citation type="submission" date="2022-11" db="UniProtKB">
        <authorList>
            <consortium name="WormBaseParasite"/>
        </authorList>
    </citation>
    <scope>IDENTIFICATION</scope>
</reference>
<protein>
    <submittedName>
        <fullName evidence="2">Glycine-rich protein</fullName>
    </submittedName>
</protein>
<evidence type="ECO:0000313" key="2">
    <source>
        <dbReference type="WBParaSite" id="JU765_v2.g1346.t1"/>
    </source>
</evidence>
<dbReference type="Proteomes" id="UP000887576">
    <property type="component" value="Unplaced"/>
</dbReference>
<proteinExistence type="predicted"/>
<name>A0AC34Q6V0_9BILA</name>
<accession>A0AC34Q6V0</accession>
<evidence type="ECO:0000313" key="1">
    <source>
        <dbReference type="Proteomes" id="UP000887576"/>
    </source>
</evidence>